<reference evidence="3" key="1">
    <citation type="journal article" date="2019" name="Int. J. Syst. Evol. Microbiol.">
        <title>The Global Catalogue of Microorganisms (GCM) 10K type strain sequencing project: providing services to taxonomists for standard genome sequencing and annotation.</title>
        <authorList>
            <consortium name="The Broad Institute Genomics Platform"/>
            <consortium name="The Broad Institute Genome Sequencing Center for Infectious Disease"/>
            <person name="Wu L."/>
            <person name="Ma J."/>
        </authorList>
    </citation>
    <scope>NUCLEOTIDE SEQUENCE [LARGE SCALE GENOMIC DNA]</scope>
    <source>
        <strain evidence="3">CGMCC 4.1621</strain>
    </source>
</reference>
<dbReference type="RefSeq" id="WP_204706267.1">
    <property type="nucleotide sequence ID" value="NZ_JBHSZV010000004.1"/>
</dbReference>
<comment type="similarity">
    <text evidence="1">Belongs to the peptidase S58 family.</text>
</comment>
<proteinExistence type="inferred from homology"/>
<evidence type="ECO:0000256" key="1">
    <source>
        <dbReference type="ARBA" id="ARBA00007068"/>
    </source>
</evidence>
<dbReference type="PANTHER" id="PTHR36512">
    <property type="entry name" value="D-AMINOPEPTIDASE"/>
    <property type="match status" value="1"/>
</dbReference>
<keyword evidence="3" id="KW-1185">Reference proteome</keyword>
<evidence type="ECO:0000313" key="2">
    <source>
        <dbReference type="EMBL" id="MFC7060375.1"/>
    </source>
</evidence>
<accession>A0ABW2EDI1</accession>
<dbReference type="CDD" id="cd02252">
    <property type="entry name" value="nylC_like"/>
    <property type="match status" value="1"/>
</dbReference>
<organism evidence="2 3">
    <name type="scientific">Halobacillus seohaensis</name>
    <dbReference type="NCBI Taxonomy" id="447421"/>
    <lineage>
        <taxon>Bacteria</taxon>
        <taxon>Bacillati</taxon>
        <taxon>Bacillota</taxon>
        <taxon>Bacilli</taxon>
        <taxon>Bacillales</taxon>
        <taxon>Bacillaceae</taxon>
        <taxon>Halobacillus</taxon>
    </lineage>
</organism>
<dbReference type="SUPFAM" id="SSF56266">
    <property type="entry name" value="DmpA/ArgJ-like"/>
    <property type="match status" value="1"/>
</dbReference>
<protein>
    <submittedName>
        <fullName evidence="2">P1 family peptidase</fullName>
    </submittedName>
</protein>
<dbReference type="Proteomes" id="UP001596410">
    <property type="component" value="Unassembled WGS sequence"/>
</dbReference>
<comment type="caution">
    <text evidence="2">The sequence shown here is derived from an EMBL/GenBank/DDBJ whole genome shotgun (WGS) entry which is preliminary data.</text>
</comment>
<evidence type="ECO:0000313" key="3">
    <source>
        <dbReference type="Proteomes" id="UP001596410"/>
    </source>
</evidence>
<dbReference type="Gene3D" id="3.60.70.12">
    <property type="entry name" value="L-amino peptidase D-ALA esterase/amidase"/>
    <property type="match status" value="1"/>
</dbReference>
<dbReference type="InterPro" id="IPR005321">
    <property type="entry name" value="Peptidase_S58_DmpA"/>
</dbReference>
<dbReference type="Pfam" id="PF03576">
    <property type="entry name" value="Peptidase_S58"/>
    <property type="match status" value="1"/>
</dbReference>
<dbReference type="InterPro" id="IPR016117">
    <property type="entry name" value="ArgJ-like_dom_sf"/>
</dbReference>
<dbReference type="EMBL" id="JBHSZV010000004">
    <property type="protein sequence ID" value="MFC7060375.1"/>
    <property type="molecule type" value="Genomic_DNA"/>
</dbReference>
<gene>
    <name evidence="2" type="ORF">ACFQIC_00630</name>
</gene>
<sequence>MKLIEINLQDIKGFCFANEQNQAAGTGCTVILSKQGVLAGVDVRGGAPGTRETDLLKSENLVEEIHGLFLAGGSAYGLSVGSGVMEVLEKENSGFDVTVAKVPIVPGAILFDLNIGSSDIRPDSEMGVRAAEIALESPPFISGNYGAGTGASVGKCQGNDRAMKGGIGQFAIQVGNLQIGAVVAVNSFGDIIDPSSGERIAGVFDRNKQKFMKTERILLEDMESQRTNRFSGNTSLGVVVTNASMTKSQANKLASIAHDGFARTMMPSHTFVDGDTIFTMSTNDVEVDLNSLSYLTTYVVERAVVEAIHAAQSNYGLLSYRDIKKLYKQDQSK</sequence>
<name>A0ABW2EDI1_9BACI</name>
<dbReference type="PANTHER" id="PTHR36512:SF3">
    <property type="entry name" value="BLR5678 PROTEIN"/>
    <property type="match status" value="1"/>
</dbReference>